<protein>
    <recommendedName>
        <fullName evidence="12">Lipoprotein</fullName>
    </recommendedName>
</protein>
<evidence type="ECO:0000256" key="4">
    <source>
        <dbReference type="ARBA" id="ARBA00023139"/>
    </source>
</evidence>
<proteinExistence type="predicted"/>
<dbReference type="Pfam" id="PF13627">
    <property type="entry name" value="LptM_cons"/>
    <property type="match status" value="1"/>
</dbReference>
<evidence type="ECO:0000256" key="6">
    <source>
        <dbReference type="ARBA" id="ARBA00023288"/>
    </source>
</evidence>
<evidence type="ECO:0000256" key="3">
    <source>
        <dbReference type="ARBA" id="ARBA00023136"/>
    </source>
</evidence>
<dbReference type="OrthoDB" id="8550022at2"/>
<keyword evidence="11" id="KW-1185">Reference proteome</keyword>
<dbReference type="KEGG" id="acom:CEW83_12515"/>
<evidence type="ECO:0000256" key="7">
    <source>
        <dbReference type="SAM" id="MobiDB-lite"/>
    </source>
</evidence>
<dbReference type="EMBL" id="CP022187">
    <property type="protein sequence ID" value="AWI75938.1"/>
    <property type="molecule type" value="Genomic_DNA"/>
</dbReference>
<comment type="subcellular location">
    <subcellularLocation>
        <location evidence="1">Cell outer membrane</location>
        <topology evidence="1">Lipid-anchor</topology>
    </subcellularLocation>
</comment>
<name>A0A2U8GYI1_9RHOO</name>
<evidence type="ECO:0000256" key="2">
    <source>
        <dbReference type="ARBA" id="ARBA00022729"/>
    </source>
</evidence>
<reference evidence="9 10" key="1">
    <citation type="submission" date="2017-06" db="EMBL/GenBank/DDBJ databases">
        <title>Azoarcus sp. TSNA42 complete genome sequence.</title>
        <authorList>
            <person name="Woo J.-H."/>
            <person name="Kim H.-S."/>
        </authorList>
    </citation>
    <scope>NUCLEOTIDE SEQUENCE [LARGE SCALE GENOMIC DNA]</scope>
    <source>
        <strain evidence="9 10">TSNA42</strain>
    </source>
</reference>
<organism evidence="9 10">
    <name type="scientific">Parazoarcus communis</name>
    <dbReference type="NCBI Taxonomy" id="41977"/>
    <lineage>
        <taxon>Bacteria</taxon>
        <taxon>Pseudomonadati</taxon>
        <taxon>Pseudomonadota</taxon>
        <taxon>Betaproteobacteria</taxon>
        <taxon>Rhodocyclales</taxon>
        <taxon>Zoogloeaceae</taxon>
        <taxon>Parazoarcus</taxon>
    </lineage>
</organism>
<dbReference type="NCBIfam" id="NF047847">
    <property type="entry name" value="SS_mature_LptM"/>
    <property type="match status" value="1"/>
</dbReference>
<sequence length="61" mass="6322">MRAMIPAVALISALLLSACGIKGPLFLPEKPQAEQSGNTEKAAGNNSKPDFNPASIPTTSR</sequence>
<dbReference type="RefSeq" id="WP_108949641.1">
    <property type="nucleotide sequence ID" value="NZ_CP022187.1"/>
</dbReference>
<dbReference type="GO" id="GO:0009279">
    <property type="term" value="C:cell outer membrane"/>
    <property type="evidence" value="ECO:0007669"/>
    <property type="project" value="UniProtKB-SubCell"/>
</dbReference>
<keyword evidence="6" id="KW-0449">Lipoprotein</keyword>
<keyword evidence="4" id="KW-0564">Palmitate</keyword>
<evidence type="ECO:0000313" key="8">
    <source>
        <dbReference type="EMBL" id="AWI75938.1"/>
    </source>
</evidence>
<evidence type="ECO:0000313" key="10">
    <source>
        <dbReference type="Proteomes" id="UP000244902"/>
    </source>
</evidence>
<dbReference type="PROSITE" id="PS51257">
    <property type="entry name" value="PROKAR_LIPOPROTEIN"/>
    <property type="match status" value="1"/>
</dbReference>
<evidence type="ECO:0008006" key="12">
    <source>
        <dbReference type="Google" id="ProtNLM"/>
    </source>
</evidence>
<gene>
    <name evidence="8" type="ORF">CEW83_12515</name>
    <name evidence="9" type="ORF">CEW87_03635</name>
</gene>
<evidence type="ECO:0000256" key="1">
    <source>
        <dbReference type="ARBA" id="ARBA00004459"/>
    </source>
</evidence>
<evidence type="ECO:0000256" key="5">
    <source>
        <dbReference type="ARBA" id="ARBA00023237"/>
    </source>
</evidence>
<dbReference type="AlphaFoldDB" id="A0A2U8GYI1"/>
<dbReference type="Proteomes" id="UP000244902">
    <property type="component" value="Chromosome"/>
</dbReference>
<reference evidence="8 11" key="2">
    <citation type="submission" date="2017-06" db="EMBL/GenBank/DDBJ databases">
        <title>Azoarcus.</title>
        <authorList>
            <person name="Woo J.-H."/>
            <person name="Kim H.-S."/>
        </authorList>
    </citation>
    <scope>NUCLEOTIDE SEQUENCE [LARGE SCALE GENOMIC DNA]</scope>
    <source>
        <strain evidence="8 11">TSPY31</strain>
    </source>
</reference>
<evidence type="ECO:0000313" key="11">
    <source>
        <dbReference type="Proteomes" id="UP000244930"/>
    </source>
</evidence>
<keyword evidence="2" id="KW-0732">Signal</keyword>
<keyword evidence="5" id="KW-0998">Cell outer membrane</keyword>
<feature type="compositionally biased region" description="Polar residues" evidence="7">
    <location>
        <begin position="33"/>
        <end position="61"/>
    </location>
</feature>
<feature type="region of interest" description="Disordered" evidence="7">
    <location>
        <begin position="27"/>
        <end position="61"/>
    </location>
</feature>
<dbReference type="InterPro" id="IPR032831">
    <property type="entry name" value="LptM_cons"/>
</dbReference>
<dbReference type="EMBL" id="CP022188">
    <property type="protein sequence ID" value="AWI78528.1"/>
    <property type="molecule type" value="Genomic_DNA"/>
</dbReference>
<dbReference type="Proteomes" id="UP000244930">
    <property type="component" value="Chromosome"/>
</dbReference>
<accession>A0A2U8GYI1</accession>
<keyword evidence="3" id="KW-0472">Membrane</keyword>
<evidence type="ECO:0000313" key="9">
    <source>
        <dbReference type="EMBL" id="AWI78528.1"/>
    </source>
</evidence>